<gene>
    <name evidence="8" type="ORF">BW247_07945</name>
</gene>
<dbReference type="PANTHER" id="PTHR36307:SF1">
    <property type="entry name" value="FLAGELLA BASAL BODY P-RING FORMATION PROTEIN FLGA"/>
    <property type="match status" value="1"/>
</dbReference>
<comment type="similarity">
    <text evidence="2">Belongs to the FlgA family.</text>
</comment>
<dbReference type="GO" id="GO:0044780">
    <property type="term" value="P:bacterial-type flagellum assembly"/>
    <property type="evidence" value="ECO:0007669"/>
    <property type="project" value="InterPro"/>
</dbReference>
<comment type="subcellular location">
    <subcellularLocation>
        <location evidence="1">Periplasm</location>
    </subcellularLocation>
</comment>
<dbReference type="SMART" id="SM00858">
    <property type="entry name" value="SAF"/>
    <property type="match status" value="1"/>
</dbReference>
<dbReference type="Gene3D" id="3.90.1210.10">
    <property type="entry name" value="Antifreeze-like/N-acetylneuraminic acid synthase C-terminal domain"/>
    <property type="match status" value="1"/>
</dbReference>
<keyword evidence="8" id="KW-0966">Cell projection</keyword>
<evidence type="ECO:0000256" key="6">
    <source>
        <dbReference type="ARBA" id="ARBA00025643"/>
    </source>
</evidence>
<evidence type="ECO:0000259" key="7">
    <source>
        <dbReference type="SMART" id="SM00858"/>
    </source>
</evidence>
<sequence length="278" mass="29470">MESSPAGETEAGTRFAFYANNGKFEYIKLMHDDLLTAAVDSRIKRALMAACLLVLLPQPMLTAQAARSIESPEALRQAAVDYALGQAKRRLPEARLSAKAAPLDSRLRMTACKTPLKTQSAAGAARVGNTVVAVQCMSPRWKLYVPVRVDAYIEVVVAARPLLRGTHVAGGQLTHAERNAASLPYGYFTQASEVVGQVLTRNLAPGAVLTPQGLRPPMLVKRGQIVSVTAGSGGLSVSTHGEALQNGARGALIRVRNLQSNRIVQGRVTSVGTVHVGG</sequence>
<evidence type="ECO:0000256" key="4">
    <source>
        <dbReference type="ARBA" id="ARBA00022729"/>
    </source>
</evidence>
<evidence type="ECO:0000313" key="8">
    <source>
        <dbReference type="EMBL" id="APZ43033.1"/>
    </source>
</evidence>
<evidence type="ECO:0000256" key="3">
    <source>
        <dbReference type="ARBA" id="ARBA00014754"/>
    </source>
</evidence>
<evidence type="ECO:0000256" key="5">
    <source>
        <dbReference type="ARBA" id="ARBA00022764"/>
    </source>
</evidence>
<dbReference type="Pfam" id="PF13144">
    <property type="entry name" value="ChapFlgA"/>
    <property type="match status" value="1"/>
</dbReference>
<comment type="function">
    <text evidence="6">Involved in the assembly process of the P-ring formation. It may associate with FlgF on the rod constituting a structure essential for the P-ring assembly or may act as a modulator protein for the P-ring assembly.</text>
</comment>
<keyword evidence="5" id="KW-0574">Periplasm</keyword>
<evidence type="ECO:0000313" key="9">
    <source>
        <dbReference type="Proteomes" id="UP000243807"/>
    </source>
</evidence>
<dbReference type="EMBL" id="CP019434">
    <property type="protein sequence ID" value="APZ43033.1"/>
    <property type="molecule type" value="Genomic_DNA"/>
</dbReference>
<keyword evidence="8" id="KW-0282">Flagellum</keyword>
<reference evidence="8 9" key="1">
    <citation type="submission" date="2017-01" db="EMBL/GenBank/DDBJ databases">
        <title>Draft sequence of Acidihalobacter ferrooxidans strain DSM 14175 (strain V8).</title>
        <authorList>
            <person name="Khaleque H.N."/>
            <person name="Ramsay J.P."/>
            <person name="Murphy R.J.T."/>
            <person name="Kaksonen A.H."/>
            <person name="Boxall N.J."/>
            <person name="Watkin E.L.J."/>
        </authorList>
    </citation>
    <scope>NUCLEOTIDE SEQUENCE [LARGE SCALE GENOMIC DNA]</scope>
    <source>
        <strain evidence="8 9">V8</strain>
    </source>
</reference>
<dbReference type="KEGG" id="afy:BW247_07945"/>
<accession>A0A1P8UGQ8</accession>
<dbReference type="InterPro" id="IPR041231">
    <property type="entry name" value="FlgA_N"/>
</dbReference>
<name>A0A1P8UGQ8_9GAMM</name>
<evidence type="ECO:0000256" key="2">
    <source>
        <dbReference type="ARBA" id="ARBA00010474"/>
    </source>
</evidence>
<dbReference type="InterPro" id="IPR039246">
    <property type="entry name" value="Flagellar_FlgA"/>
</dbReference>
<dbReference type="NCBIfam" id="TIGR03170">
    <property type="entry name" value="flgA_cterm"/>
    <property type="match status" value="1"/>
</dbReference>
<dbReference type="PANTHER" id="PTHR36307">
    <property type="entry name" value="FLAGELLA BASAL BODY P-RING FORMATION PROTEIN FLGA"/>
    <property type="match status" value="1"/>
</dbReference>
<dbReference type="OrthoDB" id="1669037at2"/>
<dbReference type="STRING" id="1765967.BW247_07945"/>
<dbReference type="Pfam" id="PF17656">
    <property type="entry name" value="ChapFlgA_N"/>
    <property type="match status" value="1"/>
</dbReference>
<proteinExistence type="inferred from homology"/>
<dbReference type="Gene3D" id="2.30.30.760">
    <property type="match status" value="1"/>
</dbReference>
<keyword evidence="9" id="KW-1185">Reference proteome</keyword>
<dbReference type="CDD" id="cd11614">
    <property type="entry name" value="SAF_CpaB_FlgA_like"/>
    <property type="match status" value="1"/>
</dbReference>
<dbReference type="GO" id="GO:0042597">
    <property type="term" value="C:periplasmic space"/>
    <property type="evidence" value="ECO:0007669"/>
    <property type="project" value="UniProtKB-SubCell"/>
</dbReference>
<feature type="domain" description="SAF" evidence="7">
    <location>
        <begin position="153"/>
        <end position="215"/>
    </location>
</feature>
<dbReference type="Proteomes" id="UP000243807">
    <property type="component" value="Chromosome"/>
</dbReference>
<evidence type="ECO:0000256" key="1">
    <source>
        <dbReference type="ARBA" id="ARBA00004418"/>
    </source>
</evidence>
<dbReference type="AlphaFoldDB" id="A0A1P8UGQ8"/>
<keyword evidence="8" id="KW-0969">Cilium</keyword>
<organism evidence="8 9">
    <name type="scientific">Acidihalobacter ferrooxydans</name>
    <dbReference type="NCBI Taxonomy" id="1765967"/>
    <lineage>
        <taxon>Bacteria</taxon>
        <taxon>Pseudomonadati</taxon>
        <taxon>Pseudomonadota</taxon>
        <taxon>Gammaproteobacteria</taxon>
        <taxon>Chromatiales</taxon>
        <taxon>Ectothiorhodospiraceae</taxon>
        <taxon>Acidihalobacter</taxon>
    </lineage>
</organism>
<dbReference type="InterPro" id="IPR017585">
    <property type="entry name" value="SAF_FlgA"/>
</dbReference>
<dbReference type="InterPro" id="IPR013974">
    <property type="entry name" value="SAF"/>
</dbReference>
<protein>
    <recommendedName>
        <fullName evidence="3">Flagella basal body P-ring formation protein FlgA</fullName>
    </recommendedName>
</protein>
<dbReference type="RefSeq" id="WP_076836681.1">
    <property type="nucleotide sequence ID" value="NZ_CP019434.1"/>
</dbReference>
<keyword evidence="4" id="KW-0732">Signal</keyword>